<evidence type="ECO:0000313" key="5">
    <source>
        <dbReference type="Proteomes" id="UP000679690"/>
    </source>
</evidence>
<evidence type="ECO:0000313" key="4">
    <source>
        <dbReference type="EMBL" id="MBO3740269.1"/>
    </source>
</evidence>
<dbReference type="InterPro" id="IPR003680">
    <property type="entry name" value="Flavodoxin_fold"/>
</dbReference>
<keyword evidence="5" id="KW-1185">Reference proteome</keyword>
<organism evidence="4 5">
    <name type="scientific">Actinoplanes flavus</name>
    <dbReference type="NCBI Taxonomy" id="2820290"/>
    <lineage>
        <taxon>Bacteria</taxon>
        <taxon>Bacillati</taxon>
        <taxon>Actinomycetota</taxon>
        <taxon>Actinomycetes</taxon>
        <taxon>Micromonosporales</taxon>
        <taxon>Micromonosporaceae</taxon>
        <taxon>Actinoplanes</taxon>
    </lineage>
</organism>
<proteinExistence type="inferred from homology"/>
<accession>A0ABS3UNC5</accession>
<dbReference type="RefSeq" id="WP_208469444.1">
    <property type="nucleotide sequence ID" value="NZ_JAGFNS010000014.1"/>
</dbReference>
<dbReference type="Gene3D" id="3.40.50.360">
    <property type="match status" value="1"/>
</dbReference>
<dbReference type="PANTHER" id="PTHR10204:SF34">
    <property type="entry name" value="NAD(P)H DEHYDROGENASE [QUINONE] 1 ISOFORM 1"/>
    <property type="match status" value="1"/>
</dbReference>
<dbReference type="InterPro" id="IPR051545">
    <property type="entry name" value="NAD(P)H_dehydrogenase_qn"/>
</dbReference>
<evidence type="ECO:0000256" key="2">
    <source>
        <dbReference type="ARBA" id="ARBA00023002"/>
    </source>
</evidence>
<gene>
    <name evidence="4" type="ORF">J5X75_22445</name>
</gene>
<dbReference type="NCBIfam" id="NF007280">
    <property type="entry name" value="PRK09739.1"/>
    <property type="match status" value="1"/>
</dbReference>
<protein>
    <submittedName>
        <fullName evidence="4">NAD(P)H oxidoreductase</fullName>
        <ecNumber evidence="4">1.6.99.-</ecNumber>
    </submittedName>
</protein>
<dbReference type="GO" id="GO:0016491">
    <property type="term" value="F:oxidoreductase activity"/>
    <property type="evidence" value="ECO:0007669"/>
    <property type="project" value="UniProtKB-KW"/>
</dbReference>
<reference evidence="4 5" key="1">
    <citation type="submission" date="2021-03" db="EMBL/GenBank/DDBJ databases">
        <title>Actinoplanes flavus sp. nov., a novel actinomycete isolated from Coconut Palm rhizosphere soil.</title>
        <authorList>
            <person name="Luo X."/>
        </authorList>
    </citation>
    <scope>NUCLEOTIDE SEQUENCE [LARGE SCALE GENOMIC DNA]</scope>
    <source>
        <strain evidence="4 5">NEAU-H7</strain>
    </source>
</reference>
<dbReference type="EMBL" id="JAGFNS010000014">
    <property type="protein sequence ID" value="MBO3740269.1"/>
    <property type="molecule type" value="Genomic_DNA"/>
</dbReference>
<feature type="domain" description="Flavodoxin-like fold" evidence="3">
    <location>
        <begin position="5"/>
        <end position="182"/>
    </location>
</feature>
<keyword evidence="2 4" id="KW-0560">Oxidoreductase</keyword>
<dbReference type="SUPFAM" id="SSF52218">
    <property type="entry name" value="Flavoproteins"/>
    <property type="match status" value="1"/>
</dbReference>
<dbReference type="InterPro" id="IPR029039">
    <property type="entry name" value="Flavoprotein-like_sf"/>
</dbReference>
<dbReference type="Proteomes" id="UP000679690">
    <property type="component" value="Unassembled WGS sequence"/>
</dbReference>
<evidence type="ECO:0000256" key="1">
    <source>
        <dbReference type="ARBA" id="ARBA00006252"/>
    </source>
</evidence>
<evidence type="ECO:0000259" key="3">
    <source>
        <dbReference type="Pfam" id="PF02525"/>
    </source>
</evidence>
<sequence>MSRPHALVVLAHPRADSLTAATAARARDALTTGGWTVDSLDLYREGFDPALGPDDEPDWTDAAKEYSAEVRAHMARVTAADLIVVVFPVWWWGLPAIAKGWVDRVWNRGFAYEPSTLHGKRMRWVGLAAGSAAHYATHGFDKALDLQLRVGISEYCGITDATVHLIHDTLAEPDVTGIDEALASRAGSAPAGRIR</sequence>
<dbReference type="PANTHER" id="PTHR10204">
    <property type="entry name" value="NAD P H OXIDOREDUCTASE-RELATED"/>
    <property type="match status" value="1"/>
</dbReference>
<comment type="similarity">
    <text evidence="1">Belongs to the NAD(P)H dehydrogenase (quinone) family.</text>
</comment>
<comment type="caution">
    <text evidence="4">The sequence shown here is derived from an EMBL/GenBank/DDBJ whole genome shotgun (WGS) entry which is preliminary data.</text>
</comment>
<name>A0ABS3UNC5_9ACTN</name>
<dbReference type="Pfam" id="PF02525">
    <property type="entry name" value="Flavodoxin_2"/>
    <property type="match status" value="1"/>
</dbReference>
<dbReference type="EC" id="1.6.99.-" evidence="4"/>